<organism evidence="1 2">
    <name type="scientific">Paraburkholderia steynii</name>
    <dbReference type="NCBI Taxonomy" id="1245441"/>
    <lineage>
        <taxon>Bacteria</taxon>
        <taxon>Pseudomonadati</taxon>
        <taxon>Pseudomonadota</taxon>
        <taxon>Betaproteobacteria</taxon>
        <taxon>Burkholderiales</taxon>
        <taxon>Burkholderiaceae</taxon>
        <taxon>Paraburkholderia</taxon>
    </lineage>
</organism>
<evidence type="ECO:0000313" key="1">
    <source>
        <dbReference type="EMBL" id="TCF98650.1"/>
    </source>
</evidence>
<keyword evidence="2" id="KW-1185">Reference proteome</keyword>
<name>A0A4R0WZX3_9BURK</name>
<proteinExistence type="predicted"/>
<evidence type="ECO:0000313" key="2">
    <source>
        <dbReference type="Proteomes" id="UP000294200"/>
    </source>
</evidence>
<dbReference type="EMBL" id="MWML01001124">
    <property type="protein sequence ID" value="TCF98650.1"/>
    <property type="molecule type" value="Genomic_DNA"/>
</dbReference>
<reference evidence="1 2" key="1">
    <citation type="submission" date="2017-02" db="EMBL/GenBank/DDBJ databases">
        <title>Paraburkholderia sophoroidis sp. nov. and Paraburkholderia steynii sp. nov. rhizobial symbionts of the fynbos legume Hypocalyptus sophoroides.</title>
        <authorList>
            <person name="Steenkamp E.T."/>
            <person name="Beukes C.W."/>
            <person name="Van Zyl E."/>
            <person name="Avontuur J."/>
            <person name="Chan W.Y."/>
            <person name="Hassen A."/>
            <person name="Palmer M."/>
            <person name="Mthombeni L."/>
            <person name="Phalane F."/>
            <person name="Sereme K."/>
            <person name="Venter S.N."/>
        </authorList>
    </citation>
    <scope>NUCLEOTIDE SEQUENCE [LARGE SCALE GENOMIC DNA]</scope>
    <source>
        <strain evidence="1 2">HC1.1ba</strain>
    </source>
</reference>
<dbReference type="AlphaFoldDB" id="A0A4R0WZX3"/>
<accession>A0A4R0WZX3</accession>
<protein>
    <submittedName>
        <fullName evidence="1">Uncharacterized protein</fullName>
    </submittedName>
</protein>
<sequence length="105" mass="12023">MGAFHCEKGKEARTWTGTDFGKSEGCQVERRGFVRIEIVVAPLIEKDSEVVSYSKSARKNDELIALHLDKWVREPYEVVGSRVGCEINFNRIFPARCERRHGELP</sequence>
<comment type="caution">
    <text evidence="1">The sequence shown here is derived from an EMBL/GenBank/DDBJ whole genome shotgun (WGS) entry which is preliminary data.</text>
</comment>
<dbReference type="Proteomes" id="UP000294200">
    <property type="component" value="Unassembled WGS sequence"/>
</dbReference>
<gene>
    <name evidence="1" type="ORF">BZM27_55080</name>
</gene>